<proteinExistence type="predicted"/>
<dbReference type="GeneID" id="37163918"/>
<sequence length="57" mass="5860">MVSKAASLWDYYAGPPSSACLAVACTPFGSDLVSTPSSVISTSMPGRSCHVPPSRDL</sequence>
<organism evidence="1 2">
    <name type="scientific">Aspergillus piperis CBS 112811</name>
    <dbReference type="NCBI Taxonomy" id="1448313"/>
    <lineage>
        <taxon>Eukaryota</taxon>
        <taxon>Fungi</taxon>
        <taxon>Dikarya</taxon>
        <taxon>Ascomycota</taxon>
        <taxon>Pezizomycotina</taxon>
        <taxon>Eurotiomycetes</taxon>
        <taxon>Eurotiomycetidae</taxon>
        <taxon>Eurotiales</taxon>
        <taxon>Aspergillaceae</taxon>
        <taxon>Aspergillus</taxon>
        <taxon>Aspergillus subgen. Circumdati</taxon>
    </lineage>
</organism>
<evidence type="ECO:0000313" key="1">
    <source>
        <dbReference type="EMBL" id="RAH55859.1"/>
    </source>
</evidence>
<dbReference type="RefSeq" id="XP_025513781.1">
    <property type="nucleotide sequence ID" value="XM_025660516.1"/>
</dbReference>
<reference evidence="1 2" key="1">
    <citation type="submission" date="2018-02" db="EMBL/GenBank/DDBJ databases">
        <title>The genomes of Aspergillus section Nigri reveals drivers in fungal speciation.</title>
        <authorList>
            <consortium name="DOE Joint Genome Institute"/>
            <person name="Vesth T.C."/>
            <person name="Nybo J."/>
            <person name="Theobald S."/>
            <person name="Brandl J."/>
            <person name="Frisvad J.C."/>
            <person name="Nielsen K.F."/>
            <person name="Lyhne E.K."/>
            <person name="Kogle M.E."/>
            <person name="Kuo A."/>
            <person name="Riley R."/>
            <person name="Clum A."/>
            <person name="Nolan M."/>
            <person name="Lipzen A."/>
            <person name="Salamov A."/>
            <person name="Henrissat B."/>
            <person name="Wiebenga A."/>
            <person name="De vries R.P."/>
            <person name="Grigoriev I.V."/>
            <person name="Mortensen U.H."/>
            <person name="Andersen M.R."/>
            <person name="Baker S.E."/>
        </authorList>
    </citation>
    <scope>NUCLEOTIDE SEQUENCE [LARGE SCALE GENOMIC DNA]</scope>
    <source>
        <strain evidence="1 2">CBS 112811</strain>
    </source>
</reference>
<name>A0A8G1R084_9EURO</name>
<accession>A0A8G1R084</accession>
<keyword evidence="2" id="KW-1185">Reference proteome</keyword>
<dbReference type="Proteomes" id="UP000249526">
    <property type="component" value="Unassembled WGS sequence"/>
</dbReference>
<dbReference type="EMBL" id="KZ825067">
    <property type="protein sequence ID" value="RAH55859.1"/>
    <property type="molecule type" value="Genomic_DNA"/>
</dbReference>
<dbReference type="AlphaFoldDB" id="A0A8G1R084"/>
<evidence type="ECO:0000313" key="2">
    <source>
        <dbReference type="Proteomes" id="UP000249526"/>
    </source>
</evidence>
<protein>
    <submittedName>
        <fullName evidence="1">Uncharacterized protein</fullName>
    </submittedName>
</protein>
<gene>
    <name evidence="1" type="ORF">BO85DRAFT_451102</name>
</gene>
<dbReference type="PROSITE" id="PS51257">
    <property type="entry name" value="PROKAR_LIPOPROTEIN"/>
    <property type="match status" value="1"/>
</dbReference>